<comment type="caution">
    <text evidence="1">The sequence shown here is derived from an EMBL/GenBank/DDBJ whole genome shotgun (WGS) entry which is preliminary data.</text>
</comment>
<dbReference type="Gene3D" id="2.40.128.110">
    <property type="entry name" value="Lipid/polyisoprenoid-binding, YceI-like"/>
    <property type="match status" value="1"/>
</dbReference>
<accession>A0ABX2ITL9</accession>
<protein>
    <submittedName>
        <fullName evidence="1">YceI family protein</fullName>
    </submittedName>
</protein>
<gene>
    <name evidence="1" type="ORF">HRQ87_06330</name>
</gene>
<keyword evidence="2" id="KW-1185">Reference proteome</keyword>
<dbReference type="Proteomes" id="UP000777935">
    <property type="component" value="Unassembled WGS sequence"/>
</dbReference>
<dbReference type="InterPro" id="IPR027016">
    <property type="entry name" value="UCP029811"/>
</dbReference>
<proteinExistence type="predicted"/>
<dbReference type="SUPFAM" id="SSF101874">
    <property type="entry name" value="YceI-like"/>
    <property type="match status" value="1"/>
</dbReference>
<dbReference type="EMBL" id="JABUFE010000003">
    <property type="protein sequence ID" value="NSX54415.1"/>
    <property type="molecule type" value="Genomic_DNA"/>
</dbReference>
<dbReference type="RefSeq" id="WP_174136448.1">
    <property type="nucleotide sequence ID" value="NZ_JABUFE010000003.1"/>
</dbReference>
<evidence type="ECO:0000313" key="2">
    <source>
        <dbReference type="Proteomes" id="UP000777935"/>
    </source>
</evidence>
<evidence type="ECO:0000313" key="1">
    <source>
        <dbReference type="EMBL" id="NSX54415.1"/>
    </source>
</evidence>
<sequence length="191" mass="20156">MKQIYAALGGVLLSTSAVLGWTLDGDASAISYVSIKNAETAEPNLLPGLTGMIADDGAAQIDIALSSVETYIDIRNERMQEHLFKVATYPIASLSAQLDMAQFADMAAGATMDVEFPVTVASNGQEASYDVMAAVTRVGDDRVAVSSRQPVILYADELGYAEGLATLQEIAGLDSIQLAVPVSFTLVFDNN</sequence>
<reference evidence="1 2" key="1">
    <citation type="submission" date="2020-06" db="EMBL/GenBank/DDBJ databases">
        <title>Sulfitobacter algicola sp. nov., isolated from green algae.</title>
        <authorList>
            <person name="Wang C."/>
        </authorList>
    </citation>
    <scope>NUCLEOTIDE SEQUENCE [LARGE SCALE GENOMIC DNA]</scope>
    <source>
        <strain evidence="1 2">1151</strain>
    </source>
</reference>
<dbReference type="PIRSF" id="PIRSF029811">
    <property type="entry name" value="UCP029811"/>
    <property type="match status" value="1"/>
</dbReference>
<name>A0ABX2ITL9_9RHOB</name>
<organism evidence="1 2">
    <name type="scientific">Parasulfitobacter algicola</name>
    <dbReference type="NCBI Taxonomy" id="2614809"/>
    <lineage>
        <taxon>Bacteria</taxon>
        <taxon>Pseudomonadati</taxon>
        <taxon>Pseudomonadota</taxon>
        <taxon>Alphaproteobacteria</taxon>
        <taxon>Rhodobacterales</taxon>
        <taxon>Roseobacteraceae</taxon>
        <taxon>Parasulfitobacter</taxon>
    </lineage>
</organism>
<dbReference type="InterPro" id="IPR036761">
    <property type="entry name" value="TTHA0802/YceI-like_sf"/>
</dbReference>